<dbReference type="Gene3D" id="3.50.30.40">
    <property type="entry name" value="Ribonuclease E inhibitor RraA/RraA-like"/>
    <property type="match status" value="1"/>
</dbReference>
<organism evidence="1 2">
    <name type="scientific">Halorarum halophilum</name>
    <dbReference type="NCBI Taxonomy" id="2743090"/>
    <lineage>
        <taxon>Archaea</taxon>
        <taxon>Methanobacteriati</taxon>
        <taxon>Methanobacteriota</taxon>
        <taxon>Stenosarchaea group</taxon>
        <taxon>Halobacteria</taxon>
        <taxon>Halobacteriales</taxon>
        <taxon>Haloferacaceae</taxon>
        <taxon>Halorarum</taxon>
    </lineage>
</organism>
<reference evidence="1 2" key="1">
    <citation type="submission" date="2020-07" db="EMBL/GenBank/DDBJ databases">
        <title>Gai3-2, isolated from salt lake.</title>
        <authorList>
            <person name="Cui H."/>
            <person name="Shi X."/>
        </authorList>
    </citation>
    <scope>NUCLEOTIDE SEQUENCE [LARGE SCALE GENOMIC DNA]</scope>
    <source>
        <strain evidence="1 2">Gai3-2</strain>
    </source>
</reference>
<dbReference type="GeneID" id="56028589"/>
<sequence length="219" mass="23732">MALSDDELCDRYEQLHPGAVADGLDALGYERRTLRSDVGPLTLDTRMAGLAFPVRGHPDEGTDYDENIERFLRMLGDVPEHGVVAYETNDDESAHLGELSTTALAAGGCRGAVVDGGVRDVRFILEQGFPVFSRYRTPADAPPRWRLDDWDVPALVGGVEIRPGDVLVGDVDGVVCVPSDVAEAVLERAETKAGTEDEVREAVRDGTSPLDAYREFGAF</sequence>
<dbReference type="OrthoDB" id="15246at2157"/>
<dbReference type="RefSeq" id="WP_179168905.1">
    <property type="nucleotide sequence ID" value="NZ_CP058529.1"/>
</dbReference>
<dbReference type="PANTHER" id="PTHR33254:SF4">
    <property type="entry name" value="4-HYDROXY-4-METHYL-2-OXOGLUTARATE ALDOLASE 3-RELATED"/>
    <property type="match status" value="1"/>
</dbReference>
<gene>
    <name evidence="1" type="ORF">HUG10_07110</name>
</gene>
<dbReference type="AlphaFoldDB" id="A0A7D5GF13"/>
<dbReference type="EMBL" id="CP058529">
    <property type="protein sequence ID" value="QLG27330.1"/>
    <property type="molecule type" value="Genomic_DNA"/>
</dbReference>
<dbReference type="PANTHER" id="PTHR33254">
    <property type="entry name" value="4-HYDROXY-4-METHYL-2-OXOGLUTARATE ALDOLASE 3-RELATED"/>
    <property type="match status" value="1"/>
</dbReference>
<dbReference type="InterPro" id="IPR036704">
    <property type="entry name" value="RraA/RraA-like_sf"/>
</dbReference>
<keyword evidence="2" id="KW-1185">Reference proteome</keyword>
<accession>A0A7D5GF13</accession>
<protein>
    <submittedName>
        <fullName evidence="1">RraA family protein</fullName>
    </submittedName>
</protein>
<dbReference type="Pfam" id="PF03737">
    <property type="entry name" value="RraA-like"/>
    <property type="match status" value="1"/>
</dbReference>
<dbReference type="KEGG" id="halg:HUG10_07110"/>
<dbReference type="CDD" id="cd16841">
    <property type="entry name" value="RraA_family"/>
    <property type="match status" value="1"/>
</dbReference>
<dbReference type="SUPFAM" id="SSF89562">
    <property type="entry name" value="RraA-like"/>
    <property type="match status" value="1"/>
</dbReference>
<evidence type="ECO:0000313" key="2">
    <source>
        <dbReference type="Proteomes" id="UP000509750"/>
    </source>
</evidence>
<proteinExistence type="predicted"/>
<dbReference type="Proteomes" id="UP000509750">
    <property type="component" value="Chromosome"/>
</dbReference>
<dbReference type="InterPro" id="IPR005493">
    <property type="entry name" value="RraA/RraA-like"/>
</dbReference>
<name>A0A7D5GF13_9EURY</name>
<evidence type="ECO:0000313" key="1">
    <source>
        <dbReference type="EMBL" id="QLG27330.1"/>
    </source>
</evidence>